<dbReference type="InterPro" id="IPR002052">
    <property type="entry name" value="DNA_methylase_N6_adenine_CS"/>
</dbReference>
<organism evidence="8 9">
    <name type="scientific">Agathobacter rectalis</name>
    <dbReference type="NCBI Taxonomy" id="39491"/>
    <lineage>
        <taxon>Bacteria</taxon>
        <taxon>Bacillati</taxon>
        <taxon>Bacillota</taxon>
        <taxon>Clostridia</taxon>
        <taxon>Lachnospirales</taxon>
        <taxon>Lachnospiraceae</taxon>
        <taxon>Agathobacter</taxon>
    </lineage>
</organism>
<evidence type="ECO:0000256" key="1">
    <source>
        <dbReference type="ARBA" id="ARBA00022603"/>
    </source>
</evidence>
<feature type="binding site" evidence="5">
    <location>
        <position position="141"/>
    </location>
    <ligand>
        <name>S-adenosyl-L-methionine</name>
        <dbReference type="ChEBI" id="CHEBI:59789"/>
    </ligand>
</feature>
<dbReference type="NCBIfam" id="TIGR03534">
    <property type="entry name" value="RF_mod_PrmC"/>
    <property type="match status" value="1"/>
</dbReference>
<feature type="binding site" evidence="5">
    <location>
        <begin position="182"/>
        <end position="185"/>
    </location>
    <ligand>
        <name>substrate</name>
    </ligand>
</feature>
<evidence type="ECO:0000259" key="7">
    <source>
        <dbReference type="Pfam" id="PF17827"/>
    </source>
</evidence>
<dbReference type="GO" id="GO:0102559">
    <property type="term" value="F:peptide chain release factor N(5)-glutamine methyltransferase activity"/>
    <property type="evidence" value="ECO:0007669"/>
    <property type="project" value="UniProtKB-EC"/>
</dbReference>
<dbReference type="InterPro" id="IPR040758">
    <property type="entry name" value="PrmC_N"/>
</dbReference>
<dbReference type="InterPro" id="IPR007848">
    <property type="entry name" value="Small_mtfrase_dom"/>
</dbReference>
<keyword evidence="9" id="KW-1185">Reference proteome</keyword>
<keyword evidence="3 5" id="KW-0949">S-adenosyl-L-methionine</keyword>
<evidence type="ECO:0000313" key="9">
    <source>
        <dbReference type="Proteomes" id="UP000049472"/>
    </source>
</evidence>
<dbReference type="GO" id="GO:0003676">
    <property type="term" value="F:nucleic acid binding"/>
    <property type="evidence" value="ECO:0007669"/>
    <property type="project" value="InterPro"/>
</dbReference>
<keyword evidence="1 5" id="KW-0489">Methyltransferase</keyword>
<dbReference type="Pfam" id="PF05175">
    <property type="entry name" value="MTS"/>
    <property type="match status" value="1"/>
</dbReference>
<evidence type="ECO:0000256" key="3">
    <source>
        <dbReference type="ARBA" id="ARBA00022691"/>
    </source>
</evidence>
<dbReference type="GO" id="GO:0032259">
    <property type="term" value="P:methylation"/>
    <property type="evidence" value="ECO:0007669"/>
    <property type="project" value="UniProtKB-KW"/>
</dbReference>
<feature type="domain" description="Methyltransferase small" evidence="6">
    <location>
        <begin position="105"/>
        <end position="187"/>
    </location>
</feature>
<dbReference type="InterPro" id="IPR004556">
    <property type="entry name" value="HemK-like"/>
</dbReference>
<dbReference type="RefSeq" id="WP_015568692.1">
    <property type="nucleotide sequence ID" value="NZ_CP100127.1"/>
</dbReference>
<evidence type="ECO:0000313" key="8">
    <source>
        <dbReference type="EMBL" id="CRL35532.1"/>
    </source>
</evidence>
<dbReference type="PANTHER" id="PTHR18895:SF74">
    <property type="entry name" value="MTRF1L RELEASE FACTOR GLUTAMINE METHYLTRANSFERASE"/>
    <property type="match status" value="1"/>
</dbReference>
<dbReference type="Gene3D" id="3.40.50.150">
    <property type="entry name" value="Vaccinia Virus protein VP39"/>
    <property type="match status" value="1"/>
</dbReference>
<feature type="binding site" evidence="5">
    <location>
        <position position="182"/>
    </location>
    <ligand>
        <name>S-adenosyl-L-methionine</name>
        <dbReference type="ChEBI" id="CHEBI:59789"/>
    </ligand>
</feature>
<dbReference type="Proteomes" id="UP000049472">
    <property type="component" value="Unassembled WGS sequence"/>
</dbReference>
<dbReference type="HAMAP" id="MF_02126">
    <property type="entry name" value="RF_methyltr_PrmC"/>
    <property type="match status" value="1"/>
</dbReference>
<dbReference type="Pfam" id="PF17827">
    <property type="entry name" value="PrmC_N"/>
    <property type="match status" value="1"/>
</dbReference>
<name>A0A0M6WGF8_9FIRM</name>
<protein>
    <recommendedName>
        <fullName evidence="5">Release factor glutamine methyltransferase</fullName>
        <shortName evidence="5">RF MTase</shortName>
        <ecNumber evidence="5">2.1.1.297</ecNumber>
    </recommendedName>
    <alternativeName>
        <fullName evidence="5">N5-glutamine methyltransferase PrmC</fullName>
    </alternativeName>
    <alternativeName>
        <fullName evidence="5">Protein-(glutamine-N5) MTase PrmC</fullName>
    </alternativeName>
    <alternativeName>
        <fullName evidence="5">Protein-glutamine N-methyltransferase PrmC</fullName>
    </alternativeName>
</protein>
<dbReference type="InterPro" id="IPR029063">
    <property type="entry name" value="SAM-dependent_MTases_sf"/>
</dbReference>
<comment type="similarity">
    <text evidence="5">Belongs to the protein N5-glutamine methyltransferase family. PrmC subfamily.</text>
</comment>
<sequence length="283" mass="32219">MTYREAILLGESILQKAKIVDAKNDAWLLLAMACRIDHTYYYVHMDEEMSQEQIREYQALLSKRAERIPLQYIVGEQEFMGLKFRVNSNVLIPRQDTETLVEEALKVIEPGMRVLDMCTGSGCIIISILKNTTNVDGAACDISKQALNVAKENARLNGVFVDFERSDLFEHVDEMYDVIVSNPPYIRSDEIPHLMPEVSVFEPHEALDGSEDGLLFYRRIIKDCRANLKPHGRLLFEIGCDQGRQVSQMMQFAGFSDVHVIKDLAGNDRVVSGVYDSKEEKHV</sequence>
<dbReference type="InterPro" id="IPR050320">
    <property type="entry name" value="N5-glutamine_MTase"/>
</dbReference>
<feature type="domain" description="Release factor glutamine methyltransferase N-terminal" evidence="7">
    <location>
        <begin position="5"/>
        <end position="75"/>
    </location>
</feature>
<dbReference type="EMBL" id="CVRQ01000014">
    <property type="protein sequence ID" value="CRL35532.1"/>
    <property type="molecule type" value="Genomic_DNA"/>
</dbReference>
<evidence type="ECO:0000259" key="6">
    <source>
        <dbReference type="Pfam" id="PF05175"/>
    </source>
</evidence>
<comment type="catalytic activity">
    <reaction evidence="4 5">
        <text>L-glutaminyl-[peptide chain release factor] + S-adenosyl-L-methionine = N(5)-methyl-L-glutaminyl-[peptide chain release factor] + S-adenosyl-L-homocysteine + H(+)</text>
        <dbReference type="Rhea" id="RHEA:42896"/>
        <dbReference type="Rhea" id="RHEA-COMP:10271"/>
        <dbReference type="Rhea" id="RHEA-COMP:10272"/>
        <dbReference type="ChEBI" id="CHEBI:15378"/>
        <dbReference type="ChEBI" id="CHEBI:30011"/>
        <dbReference type="ChEBI" id="CHEBI:57856"/>
        <dbReference type="ChEBI" id="CHEBI:59789"/>
        <dbReference type="ChEBI" id="CHEBI:61891"/>
        <dbReference type="EC" id="2.1.1.297"/>
    </reaction>
</comment>
<comment type="function">
    <text evidence="5">Methylates the class 1 translation termination release factors RF1/PrfA and RF2/PrfB on the glutamine residue of the universally conserved GGQ motif.</text>
</comment>
<evidence type="ECO:0000256" key="4">
    <source>
        <dbReference type="ARBA" id="ARBA00048391"/>
    </source>
</evidence>
<dbReference type="EC" id="2.1.1.297" evidence="5"/>
<dbReference type="InterPro" id="IPR019874">
    <property type="entry name" value="RF_methyltr_PrmC"/>
</dbReference>
<proteinExistence type="inferred from homology"/>
<dbReference type="AlphaFoldDB" id="A0A0M6WGF8"/>
<keyword evidence="2 5" id="KW-0808">Transferase</keyword>
<reference evidence="9" key="1">
    <citation type="submission" date="2015-05" db="EMBL/GenBank/DDBJ databases">
        <authorList>
            <consortium name="Pathogen Informatics"/>
        </authorList>
    </citation>
    <scope>NUCLEOTIDE SEQUENCE [LARGE SCALE GENOMIC DNA]</scope>
    <source>
        <strain evidence="9">T1-815</strain>
    </source>
</reference>
<dbReference type="NCBIfam" id="TIGR00536">
    <property type="entry name" value="hemK_fam"/>
    <property type="match status" value="1"/>
</dbReference>
<accession>A0A0M6WGF8</accession>
<comment type="caution">
    <text evidence="5">Lacks conserved residue(s) required for the propagation of feature annotation.</text>
</comment>
<dbReference type="SUPFAM" id="SSF53335">
    <property type="entry name" value="S-adenosyl-L-methionine-dependent methyltransferases"/>
    <property type="match status" value="1"/>
</dbReference>
<dbReference type="PANTHER" id="PTHR18895">
    <property type="entry name" value="HEMK METHYLTRANSFERASE"/>
    <property type="match status" value="1"/>
</dbReference>
<evidence type="ECO:0000256" key="5">
    <source>
        <dbReference type="HAMAP-Rule" id="MF_02126"/>
    </source>
</evidence>
<dbReference type="PROSITE" id="PS00092">
    <property type="entry name" value="N6_MTASE"/>
    <property type="match status" value="1"/>
</dbReference>
<dbReference type="Gene3D" id="1.10.8.10">
    <property type="entry name" value="DNA helicase RuvA subunit, C-terminal domain"/>
    <property type="match status" value="1"/>
</dbReference>
<evidence type="ECO:0000256" key="2">
    <source>
        <dbReference type="ARBA" id="ARBA00022679"/>
    </source>
</evidence>
<dbReference type="CDD" id="cd02440">
    <property type="entry name" value="AdoMet_MTases"/>
    <property type="match status" value="1"/>
</dbReference>
<gene>
    <name evidence="5" type="primary">prmC</name>
    <name evidence="8" type="ORF">T1815_11261</name>
</gene>